<dbReference type="Gene3D" id="3.90.550.10">
    <property type="entry name" value="Spore Coat Polysaccharide Biosynthesis Protein SpsA, Chain A"/>
    <property type="match status" value="1"/>
</dbReference>
<keyword evidence="2" id="KW-1185">Reference proteome</keyword>
<dbReference type="PANTHER" id="PTHR21485:SF6">
    <property type="entry name" value="N-ACYLNEURAMINATE CYTIDYLYLTRANSFERASE-RELATED"/>
    <property type="match status" value="1"/>
</dbReference>
<proteinExistence type="predicted"/>
<accession>A0A2N0TPX1</accession>
<dbReference type="InterPro" id="IPR050793">
    <property type="entry name" value="CMP-NeuNAc_synthase"/>
</dbReference>
<comment type="caution">
    <text evidence="1">The sequence shown here is derived from an EMBL/GenBank/DDBJ whole genome shotgun (WGS) entry which is preliminary data.</text>
</comment>
<dbReference type="SUPFAM" id="SSF53448">
    <property type="entry name" value="Nucleotide-diphospho-sugar transferases"/>
    <property type="match status" value="1"/>
</dbReference>
<dbReference type="AlphaFoldDB" id="A0A2N0TPX1"/>
<organism evidence="1 2">
    <name type="scientific">Salegentibacter salinarum</name>
    <dbReference type="NCBI Taxonomy" id="447422"/>
    <lineage>
        <taxon>Bacteria</taxon>
        <taxon>Pseudomonadati</taxon>
        <taxon>Bacteroidota</taxon>
        <taxon>Flavobacteriia</taxon>
        <taxon>Flavobacteriales</taxon>
        <taxon>Flavobacteriaceae</taxon>
        <taxon>Salegentibacter</taxon>
    </lineage>
</organism>
<dbReference type="STRING" id="447422.SAMN05660903_01574"/>
<dbReference type="PANTHER" id="PTHR21485">
    <property type="entry name" value="HAD SUPERFAMILY MEMBERS CMAS AND KDSC"/>
    <property type="match status" value="1"/>
</dbReference>
<evidence type="ECO:0000313" key="1">
    <source>
        <dbReference type="EMBL" id="PKD16756.1"/>
    </source>
</evidence>
<dbReference type="EMBL" id="LKTS01000045">
    <property type="protein sequence ID" value="PKD16756.1"/>
    <property type="molecule type" value="Genomic_DNA"/>
</dbReference>
<dbReference type="OrthoDB" id="9805604at2"/>
<name>A0A2N0TPX1_9FLAO</name>
<dbReference type="RefSeq" id="WP_079712676.1">
    <property type="nucleotide sequence ID" value="NZ_FUZC01000005.1"/>
</dbReference>
<evidence type="ECO:0000313" key="2">
    <source>
        <dbReference type="Proteomes" id="UP000232673"/>
    </source>
</evidence>
<dbReference type="InterPro" id="IPR029044">
    <property type="entry name" value="Nucleotide-diphossugar_trans"/>
</dbReference>
<gene>
    <name evidence="1" type="ORF">APR41_08090</name>
</gene>
<reference evidence="1 2" key="1">
    <citation type="submission" date="2015-10" db="EMBL/GenBank/DDBJ databases">
        <title>Draft genome sequence of Salegentibacter salinarum KCTC 12975.</title>
        <authorList>
            <person name="Lin W."/>
            <person name="Zheng Q."/>
        </authorList>
    </citation>
    <scope>NUCLEOTIDE SEQUENCE [LARGE SCALE GENOMIC DNA]</scope>
    <source>
        <strain evidence="1 2">KCTC 12975</strain>
    </source>
</reference>
<dbReference type="Proteomes" id="UP000232673">
    <property type="component" value="Unassembled WGS sequence"/>
</dbReference>
<dbReference type="Pfam" id="PF02348">
    <property type="entry name" value="CTP_transf_3"/>
    <property type="match status" value="1"/>
</dbReference>
<dbReference type="InterPro" id="IPR003329">
    <property type="entry name" value="Cytidylyl_trans"/>
</dbReference>
<protein>
    <recommendedName>
        <fullName evidence="3">Acylneuraminate cytidylyltransferase</fullName>
    </recommendedName>
</protein>
<sequence>MSISIFLPTRKGSERVKNKNTRKFSNFEGGLLELKLHQLSNLDVDEVILSTNDDESIAVARNFKKDFPKLKIDLRPDYLALSTTSLSDLIAYVPTITNSEYVLWTHVTSPMVTAETYENSIKSFYTGLKKGFDSLMSVTTFQNFLWKKELNDIINRVGNERWPKTQELELLYEINSAIFITPKDIYEKKGDRVGEKPYLFEMNKLTSLDVDWEDDFKIAEAVYDTIKK</sequence>
<dbReference type="GO" id="GO:0008781">
    <property type="term" value="F:N-acylneuraminate cytidylyltransferase activity"/>
    <property type="evidence" value="ECO:0007669"/>
    <property type="project" value="TreeGrafter"/>
</dbReference>
<evidence type="ECO:0008006" key="3">
    <source>
        <dbReference type="Google" id="ProtNLM"/>
    </source>
</evidence>